<protein>
    <submittedName>
        <fullName evidence="2">Uncharacterized protein</fullName>
    </submittedName>
</protein>
<organism evidence="2">
    <name type="scientific">Oryza nivara</name>
    <name type="common">Indian wild rice</name>
    <name type="synonym">Oryza sativa f. spontanea</name>
    <dbReference type="NCBI Taxonomy" id="4536"/>
    <lineage>
        <taxon>Eukaryota</taxon>
        <taxon>Viridiplantae</taxon>
        <taxon>Streptophyta</taxon>
        <taxon>Embryophyta</taxon>
        <taxon>Tracheophyta</taxon>
        <taxon>Spermatophyta</taxon>
        <taxon>Magnoliopsida</taxon>
        <taxon>Liliopsida</taxon>
        <taxon>Poales</taxon>
        <taxon>Poaceae</taxon>
        <taxon>BOP clade</taxon>
        <taxon>Oryzoideae</taxon>
        <taxon>Oryzeae</taxon>
        <taxon>Oryzinae</taxon>
        <taxon>Oryza</taxon>
    </lineage>
</organism>
<evidence type="ECO:0000256" key="1">
    <source>
        <dbReference type="SAM" id="SignalP"/>
    </source>
</evidence>
<evidence type="ECO:0000313" key="3">
    <source>
        <dbReference type="Proteomes" id="UP000006591"/>
    </source>
</evidence>
<reference evidence="2" key="1">
    <citation type="submission" date="2015-04" db="UniProtKB">
        <authorList>
            <consortium name="EnsemblPlants"/>
        </authorList>
    </citation>
    <scope>IDENTIFICATION</scope>
    <source>
        <strain evidence="2">SL10</strain>
    </source>
</reference>
<dbReference type="EnsemblPlants" id="ONIVA10G09790.1">
    <property type="protein sequence ID" value="ONIVA10G09790.1"/>
    <property type="gene ID" value="ONIVA10G09790"/>
</dbReference>
<keyword evidence="1" id="KW-0732">Signal</keyword>
<reference evidence="2" key="2">
    <citation type="submission" date="2018-04" db="EMBL/GenBank/DDBJ databases">
        <title>OnivRS2 (Oryza nivara Reference Sequence Version 2).</title>
        <authorList>
            <person name="Zhang J."/>
            <person name="Kudrna D."/>
            <person name="Lee S."/>
            <person name="Talag J."/>
            <person name="Rajasekar S."/>
            <person name="Welchert J."/>
            <person name="Hsing Y.-I."/>
            <person name="Wing R.A."/>
        </authorList>
    </citation>
    <scope>NUCLEOTIDE SEQUENCE [LARGE SCALE GENOMIC DNA]</scope>
</reference>
<feature type="chain" id="PRO_5046729773" evidence="1">
    <location>
        <begin position="19"/>
        <end position="126"/>
    </location>
</feature>
<proteinExistence type="predicted"/>
<keyword evidence="3" id="KW-1185">Reference proteome</keyword>
<feature type="signal peptide" evidence="1">
    <location>
        <begin position="1"/>
        <end position="18"/>
    </location>
</feature>
<sequence>MVLFYSSCSVFFFSLSCWDLPPPSVVVRQPFFLVASKQALHSAEQEGRVQTVREGEAGWVEEEEEEERRRLGGSKEATAFALLLLGFHLFQGVATCQCIFLPFQLIGELEPNIALLHNSSAEEVRS</sequence>
<name>A0A0E0IS99_ORYNI</name>
<dbReference type="HOGENOM" id="CLU_2007476_0_0_1"/>
<dbReference type="Gramene" id="ONIVA10G09790.1">
    <property type="protein sequence ID" value="ONIVA10G09790.1"/>
    <property type="gene ID" value="ONIVA10G09790"/>
</dbReference>
<evidence type="ECO:0000313" key="2">
    <source>
        <dbReference type="EnsemblPlants" id="ONIVA10G09790.1"/>
    </source>
</evidence>
<dbReference type="Proteomes" id="UP000006591">
    <property type="component" value="Chromosome 10"/>
</dbReference>
<accession>A0A0E0IS99</accession>
<dbReference type="AlphaFoldDB" id="A0A0E0IS99"/>
<dbReference type="OMA" id="ATCQCIF"/>